<dbReference type="SUPFAM" id="SSF55961">
    <property type="entry name" value="Bet v1-like"/>
    <property type="match status" value="1"/>
</dbReference>
<dbReference type="Pfam" id="PF03364">
    <property type="entry name" value="Polyketide_cyc"/>
    <property type="match status" value="1"/>
</dbReference>
<dbReference type="PANTHER" id="PTHR34060">
    <property type="entry name" value="POLYKETIDE CYCLASE / DEHYDRASE AND LIPID TRANSPORT PROTEIN"/>
    <property type="match status" value="1"/>
</dbReference>
<dbReference type="KEGG" id="cpc:Cpar_1016"/>
<dbReference type="InterPro" id="IPR023393">
    <property type="entry name" value="START-like_dom_sf"/>
</dbReference>
<organism evidence="4 5">
    <name type="scientific">Chlorobaculum parvum (strain DSM 263 / NCIMB 8327)</name>
    <name type="common">Chlorobium vibrioforme subsp. thiosulfatophilum</name>
    <dbReference type="NCBI Taxonomy" id="517417"/>
    <lineage>
        <taxon>Bacteria</taxon>
        <taxon>Pseudomonadati</taxon>
        <taxon>Chlorobiota</taxon>
        <taxon>Chlorobiia</taxon>
        <taxon>Chlorobiales</taxon>
        <taxon>Chlorobiaceae</taxon>
        <taxon>Chlorobaculum</taxon>
    </lineage>
</organism>
<reference evidence="4" key="1">
    <citation type="submission" date="2008-06" db="EMBL/GenBank/DDBJ databases">
        <title>Complete sequence of Chlorobaculum parvum NCIB 8327.</title>
        <authorList>
            <consortium name="US DOE Joint Genome Institute"/>
            <person name="Lucas S."/>
            <person name="Copeland A."/>
            <person name="Lapidus A."/>
            <person name="Glavina del Rio T."/>
            <person name="Dalin E."/>
            <person name="Tice H."/>
            <person name="Bruce D."/>
            <person name="Goodwin L."/>
            <person name="Pitluck S."/>
            <person name="Schmutz J."/>
            <person name="Larimer F."/>
            <person name="Land M."/>
            <person name="Hauser L."/>
            <person name="Kyrpides N."/>
            <person name="Mikhailova N."/>
            <person name="Zhao F."/>
            <person name="Li T."/>
            <person name="Liu Z."/>
            <person name="Overmann J."/>
            <person name="Bryant D.A."/>
            <person name="Richardson P."/>
        </authorList>
    </citation>
    <scope>NUCLEOTIDE SEQUENCE [LARGE SCALE GENOMIC DNA]</scope>
    <source>
        <strain evidence="4">NCIB 8327</strain>
    </source>
</reference>
<evidence type="ECO:0000256" key="2">
    <source>
        <dbReference type="SAM" id="SignalP"/>
    </source>
</evidence>
<evidence type="ECO:0000313" key="4">
    <source>
        <dbReference type="EMBL" id="ACF11424.1"/>
    </source>
</evidence>
<dbReference type="AlphaFoldDB" id="B3QNC1"/>
<keyword evidence="5" id="KW-1185">Reference proteome</keyword>
<comment type="similarity">
    <text evidence="1">Belongs to the ribosome association toxin RatA family.</text>
</comment>
<dbReference type="Proteomes" id="UP000008811">
    <property type="component" value="Chromosome"/>
</dbReference>
<dbReference type="STRING" id="517417.Cpar_1016"/>
<evidence type="ECO:0000259" key="3">
    <source>
        <dbReference type="Pfam" id="PF03364"/>
    </source>
</evidence>
<dbReference type="eggNOG" id="COG2867">
    <property type="taxonomic scope" value="Bacteria"/>
</dbReference>
<dbReference type="EMBL" id="CP001099">
    <property type="protein sequence ID" value="ACF11424.1"/>
    <property type="molecule type" value="Genomic_DNA"/>
</dbReference>
<protein>
    <submittedName>
        <fullName evidence="4">Cyclase/dehydrase</fullName>
    </submittedName>
</protein>
<sequence length="215" mass="23892">MALVAMLCLLTFSPLDSWAAVSGKNDEAEFKGISVQTTDLDDGITGVTGSVYIAASPKHIWAAITDYNNHKHFVPKLIDSGLISDNGREQVMFERGKTGILLFRKTVYIKLSLQGEYPKRLDFHQLEGDFKVYEGEWLIDKAPDGKGTMLTFNAKIKPDFFAPPMFVRKVQQNDLPMVLAAMKKRAESSIYALHFAETVGIKPKPGQQTPQPVAD</sequence>
<dbReference type="InterPro" id="IPR005031">
    <property type="entry name" value="COQ10_START"/>
</dbReference>
<keyword evidence="2" id="KW-0732">Signal</keyword>
<evidence type="ECO:0000313" key="5">
    <source>
        <dbReference type="Proteomes" id="UP000008811"/>
    </source>
</evidence>
<accession>B3QNC1</accession>
<feature type="chain" id="PRO_5002795573" evidence="2">
    <location>
        <begin position="20"/>
        <end position="215"/>
    </location>
</feature>
<feature type="domain" description="Coenzyme Q-binding protein COQ10 START" evidence="3">
    <location>
        <begin position="53"/>
        <end position="183"/>
    </location>
</feature>
<feature type="signal peptide" evidence="2">
    <location>
        <begin position="1"/>
        <end position="19"/>
    </location>
</feature>
<dbReference type="HOGENOM" id="CLU_1178554_0_0_10"/>
<evidence type="ECO:0000256" key="1">
    <source>
        <dbReference type="ARBA" id="ARBA00008918"/>
    </source>
</evidence>
<proteinExistence type="inferred from homology"/>
<dbReference type="CDD" id="cd08866">
    <property type="entry name" value="SRPBCC_11"/>
    <property type="match status" value="1"/>
</dbReference>
<dbReference type="PANTHER" id="PTHR34060:SF1">
    <property type="entry name" value="POLYKETIDE CYCLASE _ DEHYDRASE AND LIPID TRANSPORT PROTEIN"/>
    <property type="match status" value="1"/>
</dbReference>
<name>B3QNC1_CHLP8</name>
<gene>
    <name evidence="4" type="ordered locus">Cpar_1016</name>
</gene>
<dbReference type="Gene3D" id="3.30.530.20">
    <property type="match status" value="1"/>
</dbReference>